<name>A0A0E9XBF8_ANGAN</name>
<reference evidence="1" key="1">
    <citation type="submission" date="2014-11" db="EMBL/GenBank/DDBJ databases">
        <authorList>
            <person name="Amaro Gonzalez C."/>
        </authorList>
    </citation>
    <scope>NUCLEOTIDE SEQUENCE</scope>
</reference>
<dbReference type="EMBL" id="GBXM01009554">
    <property type="protein sequence ID" value="JAH99023.1"/>
    <property type="molecule type" value="Transcribed_RNA"/>
</dbReference>
<proteinExistence type="predicted"/>
<dbReference type="AlphaFoldDB" id="A0A0E9XBF8"/>
<organism evidence="1">
    <name type="scientific">Anguilla anguilla</name>
    <name type="common">European freshwater eel</name>
    <name type="synonym">Muraena anguilla</name>
    <dbReference type="NCBI Taxonomy" id="7936"/>
    <lineage>
        <taxon>Eukaryota</taxon>
        <taxon>Metazoa</taxon>
        <taxon>Chordata</taxon>
        <taxon>Craniata</taxon>
        <taxon>Vertebrata</taxon>
        <taxon>Euteleostomi</taxon>
        <taxon>Actinopterygii</taxon>
        <taxon>Neopterygii</taxon>
        <taxon>Teleostei</taxon>
        <taxon>Anguilliformes</taxon>
        <taxon>Anguillidae</taxon>
        <taxon>Anguilla</taxon>
    </lineage>
</organism>
<accession>A0A0E9XBF8</accession>
<sequence>MLWERPQEKHLKELQTCTACWLGSSLYIKERHEIPADITPNFRPWKQQIPTCHSTKCPLTVVLQGPSHFLTLWKSKCLHTLLRNSPRFMMLRVIA</sequence>
<evidence type="ECO:0000313" key="1">
    <source>
        <dbReference type="EMBL" id="JAH99023.1"/>
    </source>
</evidence>
<reference evidence="1" key="2">
    <citation type="journal article" date="2015" name="Fish Shellfish Immunol.">
        <title>Early steps in the European eel (Anguilla anguilla)-Vibrio vulnificus interaction in the gills: Role of the RtxA13 toxin.</title>
        <authorList>
            <person name="Callol A."/>
            <person name="Pajuelo D."/>
            <person name="Ebbesson L."/>
            <person name="Teles M."/>
            <person name="MacKenzie S."/>
            <person name="Amaro C."/>
        </authorList>
    </citation>
    <scope>NUCLEOTIDE SEQUENCE</scope>
</reference>
<protein>
    <submittedName>
        <fullName evidence="1">Uncharacterized protein</fullName>
    </submittedName>
</protein>